<feature type="region of interest" description="Disordered" evidence="1">
    <location>
        <begin position="24"/>
        <end position="71"/>
    </location>
</feature>
<accession>A0A4Y2JL56</accession>
<dbReference type="Proteomes" id="UP000499080">
    <property type="component" value="Unassembled WGS sequence"/>
</dbReference>
<dbReference type="AlphaFoldDB" id="A0A4Y2JL56"/>
<proteinExistence type="predicted"/>
<gene>
    <name evidence="2" type="ORF">AVEN_105228_1</name>
</gene>
<keyword evidence="3" id="KW-1185">Reference proteome</keyword>
<reference evidence="2 3" key="1">
    <citation type="journal article" date="2019" name="Sci. Rep.">
        <title>Orb-weaving spider Araneus ventricosus genome elucidates the spidroin gene catalogue.</title>
        <authorList>
            <person name="Kono N."/>
            <person name="Nakamura H."/>
            <person name="Ohtoshi R."/>
            <person name="Moran D.A.P."/>
            <person name="Shinohara A."/>
            <person name="Yoshida Y."/>
            <person name="Fujiwara M."/>
            <person name="Mori M."/>
            <person name="Tomita M."/>
            <person name="Arakawa K."/>
        </authorList>
    </citation>
    <scope>NUCLEOTIDE SEQUENCE [LARGE SCALE GENOMIC DNA]</scope>
</reference>
<feature type="compositionally biased region" description="Basic and acidic residues" evidence="1">
    <location>
        <begin position="30"/>
        <end position="49"/>
    </location>
</feature>
<protein>
    <submittedName>
        <fullName evidence="2">Uncharacterized protein</fullName>
    </submittedName>
</protein>
<evidence type="ECO:0000313" key="2">
    <source>
        <dbReference type="EMBL" id="GBM91103.1"/>
    </source>
</evidence>
<organism evidence="2 3">
    <name type="scientific">Araneus ventricosus</name>
    <name type="common">Orbweaver spider</name>
    <name type="synonym">Epeira ventricosa</name>
    <dbReference type="NCBI Taxonomy" id="182803"/>
    <lineage>
        <taxon>Eukaryota</taxon>
        <taxon>Metazoa</taxon>
        <taxon>Ecdysozoa</taxon>
        <taxon>Arthropoda</taxon>
        <taxon>Chelicerata</taxon>
        <taxon>Arachnida</taxon>
        <taxon>Araneae</taxon>
        <taxon>Araneomorphae</taxon>
        <taxon>Entelegynae</taxon>
        <taxon>Araneoidea</taxon>
        <taxon>Araneidae</taxon>
        <taxon>Araneus</taxon>
    </lineage>
</organism>
<evidence type="ECO:0000313" key="3">
    <source>
        <dbReference type="Proteomes" id="UP000499080"/>
    </source>
</evidence>
<name>A0A4Y2JL56_ARAVE</name>
<dbReference type="EMBL" id="BGPR01003673">
    <property type="protein sequence ID" value="GBM91103.1"/>
    <property type="molecule type" value="Genomic_DNA"/>
</dbReference>
<comment type="caution">
    <text evidence="2">The sequence shown here is derived from an EMBL/GenBank/DDBJ whole genome shotgun (WGS) entry which is preliminary data.</text>
</comment>
<evidence type="ECO:0000256" key="1">
    <source>
        <dbReference type="SAM" id="MobiDB-lite"/>
    </source>
</evidence>
<sequence length="112" mass="13074">MHISFNDKENYPLVGIKEHQNFAAKLNYRKRTENKRNKKDEEIRPNEQKSKKKRSEKKPNSPIGCHSNRINLPPSLHWSGRGDGVALRCYGNARMILEYTRSLKIQKAIKVT</sequence>